<sequence length="570" mass="64986">MVKFGTPFLIVATFFFARSQEVSLPVDFRQHNLTEYNSSFFNPAFSLDRNNPQSVSLWTRWQWQSIDADPTTLFLNYTRKINESSAASVAFFQHNTGIFFNTGGILNYAQEIKLNSLIRLGFGFNLFGFQQELADDRFQIDPNIPIPILQPSTDFILQLAPGVRLSVENFSFGLASENLFDYNFTDKGRNTVPADKIYMGMVSYDIPIGVSRDPTAFLRPLLYLRTIPELDNQVGLNVLLSKTTYWAQIGYNNFYGISLGGGGTFFKRFSVGALVEFGTNSAISSEDPSFEIVASYFIGKPEERRKIRVLEEEEEPKQEELITEEETKEEIEKAEAIAEEEEAAERAQQKQAKKEARELAAQEKALAKQKRRDSIATAKGEREALAEAARLEEERNKAAIEQAKKEEDLAKAKDEQQRKLDSINDVRRAEALAAAQKLRQQKKKDSLESIKIAEAEAAQKQIEQDQVAQQEEQDKPKAGEKYEEVKAEGDLEPGYYLITNVFGTKKYYDAFMKDLQNQGLAPKSFVRAKNNYNYVYLERYNTMNEARNARDSNFNGKYLDKTWIFRVVGN</sequence>
<feature type="compositionally biased region" description="Acidic residues" evidence="1">
    <location>
        <begin position="311"/>
        <end position="329"/>
    </location>
</feature>
<feature type="compositionally biased region" description="Basic and acidic residues" evidence="1">
    <location>
        <begin position="379"/>
        <end position="422"/>
    </location>
</feature>
<dbReference type="Pfam" id="PF11751">
    <property type="entry name" value="PorP_SprF"/>
    <property type="match status" value="1"/>
</dbReference>
<evidence type="ECO:0000313" key="3">
    <source>
        <dbReference type="Proteomes" id="UP000276603"/>
    </source>
</evidence>
<reference evidence="2 3" key="1">
    <citation type="submission" date="2018-10" db="EMBL/GenBank/DDBJ databases">
        <title>Ulvibacterium marinum gen. nov., sp. nov., a novel marine bacterium of the family Flavobacteriaceae, isolated from a culture of the green alga Ulva prolifera.</title>
        <authorList>
            <person name="Zhang Z."/>
        </authorList>
    </citation>
    <scope>NUCLEOTIDE SEQUENCE [LARGE SCALE GENOMIC DNA]</scope>
    <source>
        <strain evidence="2 3">CCMM003</strain>
    </source>
</reference>
<feature type="compositionally biased region" description="Basic and acidic residues" evidence="1">
    <location>
        <begin position="344"/>
        <end position="361"/>
    </location>
</feature>
<dbReference type="InterPro" id="IPR019861">
    <property type="entry name" value="PorP/SprF_Bacteroidetes"/>
</dbReference>
<gene>
    <name evidence="2" type="ORF">D7Z94_11280</name>
</gene>
<dbReference type="RefSeq" id="WP_120711649.1">
    <property type="nucleotide sequence ID" value="NZ_RBCJ01000002.1"/>
</dbReference>
<evidence type="ECO:0000256" key="1">
    <source>
        <dbReference type="SAM" id="MobiDB-lite"/>
    </source>
</evidence>
<proteinExistence type="predicted"/>
<accession>A0A3B0C6S5</accession>
<evidence type="ECO:0000313" key="2">
    <source>
        <dbReference type="EMBL" id="RKN81492.1"/>
    </source>
</evidence>
<dbReference type="Proteomes" id="UP000276603">
    <property type="component" value="Unassembled WGS sequence"/>
</dbReference>
<dbReference type="AlphaFoldDB" id="A0A3B0C6S5"/>
<protein>
    <submittedName>
        <fullName evidence="2">Type IX secretion system membrane protein PorP/SprF</fullName>
    </submittedName>
</protein>
<feature type="region of interest" description="Disordered" evidence="1">
    <location>
        <begin position="310"/>
        <end position="422"/>
    </location>
</feature>
<dbReference type="NCBIfam" id="TIGR03519">
    <property type="entry name" value="T9SS_PorP_fam"/>
    <property type="match status" value="1"/>
</dbReference>
<dbReference type="OrthoDB" id="1393025at2"/>
<dbReference type="EMBL" id="RBCJ01000002">
    <property type="protein sequence ID" value="RKN81492.1"/>
    <property type="molecule type" value="Genomic_DNA"/>
</dbReference>
<feature type="compositionally biased region" description="Basic and acidic residues" evidence="1">
    <location>
        <begin position="472"/>
        <end position="485"/>
    </location>
</feature>
<feature type="region of interest" description="Disordered" evidence="1">
    <location>
        <begin position="462"/>
        <end position="485"/>
    </location>
</feature>
<keyword evidence="3" id="KW-1185">Reference proteome</keyword>
<organism evidence="2 3">
    <name type="scientific">Ulvibacterium marinum</name>
    <dbReference type="NCBI Taxonomy" id="2419782"/>
    <lineage>
        <taxon>Bacteria</taxon>
        <taxon>Pseudomonadati</taxon>
        <taxon>Bacteroidota</taxon>
        <taxon>Flavobacteriia</taxon>
        <taxon>Flavobacteriales</taxon>
        <taxon>Flavobacteriaceae</taxon>
        <taxon>Ulvibacterium</taxon>
    </lineage>
</organism>
<name>A0A3B0C6S5_9FLAO</name>
<comment type="caution">
    <text evidence="2">The sequence shown here is derived from an EMBL/GenBank/DDBJ whole genome shotgun (WGS) entry which is preliminary data.</text>
</comment>